<sequence length="629" mass="72025">MVQESTSAQFAPQRTTKLERLKAKINSAKQNSLADQIPDLYAVSLFDAQPQDYLPESSIGKLTQQIAIDKEFQKEPLYLECEDEERRQLTIWIHEHASKVFAITLQCGHEPRLLLASMMLFQESGFDDTSLPISNPRCDASTPLLPRSNAFDRSFWSDLKYYNFYKKQWTCLVPVFSPLQYAYDESPECIFPFASYSLRPKVGAFSSVYKVRIHDDYNKHSDITDVAIKEMRVTQDNDKGETEDAWDREARALVDINKLNHPHITKCIAAIRRGDSCYFMFPWADRDSLRDYWDGTATQGPRRETIYWAIRQLRGLADALDCLHQCRSGQSTQNEKEIPRMRHQNSNVKETNRMGTSKADNIRHGDLKPENILRFMDEEDGLGRLKITDMGLAKRHMIATVDRTQPTTTRYGTVRYEAPEALTDIHGVRSRLYDVWSMGCITFEFVIWLLYGNDALNEFYNQLKGNMDQTGQFFEISNTDGLKHAEVHRVVLHWINHIQETDPECSQDSAIHDLLRVVQGNLLVVHLPPNRGSSTADDRLCTPPVIGETATRYRATADQFRAVLDEILLKKDQPGYLATGKERRNVTLPALNSDIHNSVSAGLAHDACRGLQLQQTAGRGFQNDKFYKK</sequence>
<accession>A0A6A6A7L0</accession>
<dbReference type="Gene3D" id="1.10.510.10">
    <property type="entry name" value="Transferase(Phosphotransferase) domain 1"/>
    <property type="match status" value="1"/>
</dbReference>
<reference evidence="2" key="1">
    <citation type="journal article" date="2020" name="Stud. Mycol.">
        <title>101 Dothideomycetes genomes: a test case for predicting lifestyles and emergence of pathogens.</title>
        <authorList>
            <person name="Haridas S."/>
            <person name="Albert R."/>
            <person name="Binder M."/>
            <person name="Bloem J."/>
            <person name="Labutti K."/>
            <person name="Salamov A."/>
            <person name="Andreopoulos B."/>
            <person name="Baker S."/>
            <person name="Barry K."/>
            <person name="Bills G."/>
            <person name="Bluhm B."/>
            <person name="Cannon C."/>
            <person name="Castanera R."/>
            <person name="Culley D."/>
            <person name="Daum C."/>
            <person name="Ezra D."/>
            <person name="Gonzalez J."/>
            <person name="Henrissat B."/>
            <person name="Kuo A."/>
            <person name="Liang C."/>
            <person name="Lipzen A."/>
            <person name="Lutzoni F."/>
            <person name="Magnuson J."/>
            <person name="Mondo S."/>
            <person name="Nolan M."/>
            <person name="Ohm R."/>
            <person name="Pangilinan J."/>
            <person name="Park H.-J."/>
            <person name="Ramirez L."/>
            <person name="Alfaro M."/>
            <person name="Sun H."/>
            <person name="Tritt A."/>
            <person name="Yoshinaga Y."/>
            <person name="Zwiers L.-H."/>
            <person name="Turgeon B."/>
            <person name="Goodwin S."/>
            <person name="Spatafora J."/>
            <person name="Crous P."/>
            <person name="Grigoriev I."/>
        </authorList>
    </citation>
    <scope>NUCLEOTIDE SEQUENCE</scope>
    <source>
        <strain evidence="2">CBS 119687</strain>
    </source>
</reference>
<dbReference type="GeneID" id="54407226"/>
<dbReference type="CDD" id="cd00180">
    <property type="entry name" value="PKc"/>
    <property type="match status" value="1"/>
</dbReference>
<dbReference type="GO" id="GO:0005524">
    <property type="term" value="F:ATP binding"/>
    <property type="evidence" value="ECO:0007669"/>
    <property type="project" value="InterPro"/>
</dbReference>
<dbReference type="SMART" id="SM00220">
    <property type="entry name" value="S_TKc"/>
    <property type="match status" value="1"/>
</dbReference>
<dbReference type="EMBL" id="ML977510">
    <property type="protein sequence ID" value="KAF2127546.1"/>
    <property type="molecule type" value="Genomic_DNA"/>
</dbReference>
<feature type="domain" description="Protein kinase" evidence="1">
    <location>
        <begin position="194"/>
        <end position="515"/>
    </location>
</feature>
<dbReference type="PANTHER" id="PTHR24359:SF1">
    <property type="entry name" value="INHIBITOR OF NUCLEAR FACTOR KAPPA-B KINASE EPSILON SUBUNIT HOMOLOG 1-RELATED"/>
    <property type="match status" value="1"/>
</dbReference>
<name>A0A6A6A7L0_9PLEO</name>
<dbReference type="AlphaFoldDB" id="A0A6A6A7L0"/>
<dbReference type="OrthoDB" id="4062651at2759"/>
<dbReference type="Pfam" id="PF00069">
    <property type="entry name" value="Pkinase"/>
    <property type="match status" value="1"/>
</dbReference>
<dbReference type="Proteomes" id="UP000799771">
    <property type="component" value="Unassembled WGS sequence"/>
</dbReference>
<dbReference type="InterPro" id="IPR000719">
    <property type="entry name" value="Prot_kinase_dom"/>
</dbReference>
<evidence type="ECO:0000313" key="2">
    <source>
        <dbReference type="EMBL" id="KAF2127546.1"/>
    </source>
</evidence>
<protein>
    <submittedName>
        <fullName evidence="2">Kinase-like protein</fullName>
    </submittedName>
</protein>
<dbReference type="RefSeq" id="XP_033521935.1">
    <property type="nucleotide sequence ID" value="XM_033666794.1"/>
</dbReference>
<keyword evidence="3" id="KW-1185">Reference proteome</keyword>
<organism evidence="2 3">
    <name type="scientific">Dothidotthia symphoricarpi CBS 119687</name>
    <dbReference type="NCBI Taxonomy" id="1392245"/>
    <lineage>
        <taxon>Eukaryota</taxon>
        <taxon>Fungi</taxon>
        <taxon>Dikarya</taxon>
        <taxon>Ascomycota</taxon>
        <taxon>Pezizomycotina</taxon>
        <taxon>Dothideomycetes</taxon>
        <taxon>Pleosporomycetidae</taxon>
        <taxon>Pleosporales</taxon>
        <taxon>Dothidotthiaceae</taxon>
        <taxon>Dothidotthia</taxon>
    </lineage>
</organism>
<keyword evidence="2" id="KW-0418">Kinase</keyword>
<evidence type="ECO:0000259" key="1">
    <source>
        <dbReference type="PROSITE" id="PS50011"/>
    </source>
</evidence>
<dbReference type="Gene3D" id="3.30.200.20">
    <property type="entry name" value="Phosphorylase Kinase, domain 1"/>
    <property type="match status" value="1"/>
</dbReference>
<evidence type="ECO:0000313" key="3">
    <source>
        <dbReference type="Proteomes" id="UP000799771"/>
    </source>
</evidence>
<dbReference type="GO" id="GO:0004674">
    <property type="term" value="F:protein serine/threonine kinase activity"/>
    <property type="evidence" value="ECO:0007669"/>
    <property type="project" value="TreeGrafter"/>
</dbReference>
<proteinExistence type="predicted"/>
<gene>
    <name evidence="2" type="ORF">P153DRAFT_358421</name>
</gene>
<dbReference type="PANTHER" id="PTHR24359">
    <property type="entry name" value="SERINE/THREONINE-PROTEIN KINASE SBK1"/>
    <property type="match status" value="1"/>
</dbReference>
<keyword evidence="2" id="KW-0808">Transferase</keyword>
<dbReference type="InterPro" id="IPR011009">
    <property type="entry name" value="Kinase-like_dom_sf"/>
</dbReference>
<dbReference type="PROSITE" id="PS50011">
    <property type="entry name" value="PROTEIN_KINASE_DOM"/>
    <property type="match status" value="1"/>
</dbReference>
<dbReference type="SUPFAM" id="SSF56112">
    <property type="entry name" value="Protein kinase-like (PK-like)"/>
    <property type="match status" value="1"/>
</dbReference>